<protein>
    <submittedName>
        <fullName evidence="3">Site-specific recombinase</fullName>
    </submittedName>
</protein>
<dbReference type="InterPro" id="IPR011385">
    <property type="entry name" value="Site-sp_rcmbase"/>
</dbReference>
<reference evidence="3 4" key="1">
    <citation type="submission" date="2020-02" db="EMBL/GenBank/DDBJ databases">
        <authorList>
            <person name="Kim M.K."/>
        </authorList>
    </citation>
    <scope>NUCLEOTIDE SEQUENCE [LARGE SCALE GENOMIC DNA]</scope>
    <source>
        <strain evidence="3 4">17J57-3</strain>
    </source>
</reference>
<feature type="transmembrane region" description="Helical" evidence="2">
    <location>
        <begin position="476"/>
        <end position="501"/>
    </location>
</feature>
<organism evidence="3 4">
    <name type="scientific">Noviherbaspirillum galbum</name>
    <dbReference type="NCBI Taxonomy" id="2709383"/>
    <lineage>
        <taxon>Bacteria</taxon>
        <taxon>Pseudomonadati</taxon>
        <taxon>Pseudomonadota</taxon>
        <taxon>Betaproteobacteria</taxon>
        <taxon>Burkholderiales</taxon>
        <taxon>Oxalobacteraceae</taxon>
        <taxon>Noviherbaspirillum</taxon>
    </lineage>
</organism>
<name>A0A6B3SK75_9BURK</name>
<dbReference type="Pfam" id="PF10136">
    <property type="entry name" value="SpecificRecomb"/>
    <property type="match status" value="1"/>
</dbReference>
<keyword evidence="2" id="KW-0812">Transmembrane</keyword>
<evidence type="ECO:0000256" key="1">
    <source>
        <dbReference type="SAM" id="MobiDB-lite"/>
    </source>
</evidence>
<feature type="transmembrane region" description="Helical" evidence="2">
    <location>
        <begin position="584"/>
        <end position="609"/>
    </location>
</feature>
<feature type="transmembrane region" description="Helical" evidence="2">
    <location>
        <begin position="521"/>
        <end position="545"/>
    </location>
</feature>
<comment type="caution">
    <text evidence="3">The sequence shown here is derived from an EMBL/GenBank/DDBJ whole genome shotgun (WGS) entry which is preliminary data.</text>
</comment>
<feature type="transmembrane region" description="Helical" evidence="2">
    <location>
        <begin position="640"/>
        <end position="669"/>
    </location>
</feature>
<keyword evidence="2" id="KW-1133">Transmembrane helix</keyword>
<keyword evidence="2" id="KW-0472">Membrane</keyword>
<dbReference type="RefSeq" id="WP_163962127.1">
    <property type="nucleotide sequence ID" value="NZ_JAAIVB010000034.1"/>
</dbReference>
<dbReference type="EMBL" id="JAAIVB010000034">
    <property type="protein sequence ID" value="NEX61183.1"/>
    <property type="molecule type" value="Genomic_DNA"/>
</dbReference>
<evidence type="ECO:0000256" key="2">
    <source>
        <dbReference type="SAM" id="Phobius"/>
    </source>
</evidence>
<evidence type="ECO:0000313" key="3">
    <source>
        <dbReference type="EMBL" id="NEX61183.1"/>
    </source>
</evidence>
<keyword evidence="4" id="KW-1185">Reference proteome</keyword>
<proteinExistence type="predicted"/>
<feature type="region of interest" description="Disordered" evidence="1">
    <location>
        <begin position="696"/>
        <end position="730"/>
    </location>
</feature>
<dbReference type="AlphaFoldDB" id="A0A6B3SK75"/>
<feature type="transmembrane region" description="Helical" evidence="2">
    <location>
        <begin position="413"/>
        <end position="432"/>
    </location>
</feature>
<dbReference type="Proteomes" id="UP000482155">
    <property type="component" value="Unassembled WGS sequence"/>
</dbReference>
<gene>
    <name evidence="3" type="ORF">G3574_08835</name>
</gene>
<sequence>MKISLMKLAVAWRRFRRDGQGGRGSHGRTAKAARERSLMLHRLALERLMQRANPFSPWGERANWLIDVADWLRRGLDAEMRADASAPDPAASLRARQRRVAFLLDWLDSHRDLRRVVRTTVQKTLREAIGPELFCETGLPQEPGMFRAFGERMRKILLPDSSLRPDMSALFTAMFPRPDDAGWLTALDQRTLHRLMRLCADDGIAHGYRKQLDEALVYLASMVAAVGIGPEFRQRLDPGMALQATPFMSLRREIEKYVLMPLGDGATLRSVRMLVAVCQAQTDRIYAHLDEHGVSMGLVYRVERMRAQLQRMGRLIDARAAPLEQPGSAGIQALLSDIAQAHHAHALSRGVVRRSFALLARKIVERHAARDERHAAHDRAQYAGMFSAGWRGGLLLAIAVLGKQAWNGGARFFDGTLAAAGFSLSFGMIWAAGGLLAGQQPAVTTPVLAAHLRALDNMAAMRRLLAECAAILRGHAAAMLGNLLGVVLAALVLAGGLWLAASRVMLPPATAQAALADMAQVGPTLVFGAATGVMLWFAGILGGFADNWFALRRMKDALAHHRHLVRLLGAPRAQRWAERLERHAASGAGMVSLALMFGLVPALAGFFGLRFEIRHAALVAGRLASAAASLGPDVFHEADFWLAVVNVLLAGALNVGVALTCALVLAMHARGLPMRARRMVFAALVRRVAFAGSTYLPPPREKAPIPQPQVPPPGAVPPDDENARRRAGTR</sequence>
<feature type="compositionally biased region" description="Pro residues" evidence="1">
    <location>
        <begin position="705"/>
        <end position="716"/>
    </location>
</feature>
<evidence type="ECO:0000313" key="4">
    <source>
        <dbReference type="Proteomes" id="UP000482155"/>
    </source>
</evidence>
<accession>A0A6B3SK75</accession>